<evidence type="ECO:0000256" key="1">
    <source>
        <dbReference type="SAM" id="MobiDB-lite"/>
    </source>
</evidence>
<dbReference type="PANTHER" id="PTHR42085:SF2">
    <property type="entry name" value="F-BOX DOMAIN-CONTAINING PROTEIN"/>
    <property type="match status" value="1"/>
</dbReference>
<dbReference type="PANTHER" id="PTHR42085">
    <property type="entry name" value="F-BOX DOMAIN-CONTAINING PROTEIN"/>
    <property type="match status" value="1"/>
</dbReference>
<proteinExistence type="predicted"/>
<organism evidence="2 3">
    <name type="scientific">Letharia columbiana</name>
    <dbReference type="NCBI Taxonomy" id="112416"/>
    <lineage>
        <taxon>Eukaryota</taxon>
        <taxon>Fungi</taxon>
        <taxon>Dikarya</taxon>
        <taxon>Ascomycota</taxon>
        <taxon>Pezizomycotina</taxon>
        <taxon>Lecanoromycetes</taxon>
        <taxon>OSLEUM clade</taxon>
        <taxon>Lecanoromycetidae</taxon>
        <taxon>Lecanorales</taxon>
        <taxon>Lecanorineae</taxon>
        <taxon>Parmeliaceae</taxon>
        <taxon>Letharia</taxon>
    </lineage>
</organism>
<name>A0A8H6L1M1_9LECA</name>
<comment type="caution">
    <text evidence="2">The sequence shown here is derived from an EMBL/GenBank/DDBJ whole genome shotgun (WGS) entry which is preliminary data.</text>
</comment>
<protein>
    <submittedName>
        <fullName evidence="2">Uncharacterized protein</fullName>
    </submittedName>
</protein>
<dbReference type="InterPro" id="IPR038883">
    <property type="entry name" value="AN11006-like"/>
</dbReference>
<dbReference type="OrthoDB" id="5416259at2759"/>
<keyword evidence="3" id="KW-1185">Reference proteome</keyword>
<accession>A0A8H6L1M1</accession>
<dbReference type="RefSeq" id="XP_037161589.1">
    <property type="nucleotide sequence ID" value="XM_037311433.1"/>
</dbReference>
<evidence type="ECO:0000313" key="2">
    <source>
        <dbReference type="EMBL" id="KAF6232160.1"/>
    </source>
</evidence>
<dbReference type="AlphaFoldDB" id="A0A8H6L1M1"/>
<feature type="region of interest" description="Disordered" evidence="1">
    <location>
        <begin position="46"/>
        <end position="65"/>
    </location>
</feature>
<dbReference type="Proteomes" id="UP000578531">
    <property type="component" value="Unassembled WGS sequence"/>
</dbReference>
<dbReference type="EMBL" id="JACCJC010000050">
    <property type="protein sequence ID" value="KAF6232160.1"/>
    <property type="molecule type" value="Genomic_DNA"/>
</dbReference>
<gene>
    <name evidence="2" type="ORF">HO173_009543</name>
</gene>
<sequence>MSFSNLSRELRGLIYHALLCPPDGVRLHLKCEAMLRKNEATKIFYETGESEEEEEDENEEVDDGKDIKICGNSNSSASAVTPVPTAIFYGSRQIGQEATEVFYSFNRFTFDTDAQTALKFLHCLRPSFRRRIKNIGFTRRSTCADDGDCTEFWNPLSNSIARHMSLHSVTVQVPRDPTHGIDHTKEVRQPPNSEWYWWPAARGLTGLLMAGNIQELRIGYSATLKIHAPEDEVRYEKAGQSPYENPLEDLGSISYLRYPRVAEELDREYSEYKDLRSALKEGRPHKFDSLGALYASQEMRRERCEFAVAREDDPVGDVGTVLVLTRPTAHQGHAPD</sequence>
<reference evidence="2 3" key="1">
    <citation type="journal article" date="2020" name="Genomics">
        <title>Complete, high-quality genomes from long-read metagenomic sequencing of two wolf lichen thalli reveals enigmatic genome architecture.</title>
        <authorList>
            <person name="McKenzie S.K."/>
            <person name="Walston R.F."/>
            <person name="Allen J.L."/>
        </authorList>
    </citation>
    <scope>NUCLEOTIDE SEQUENCE [LARGE SCALE GENOMIC DNA]</scope>
    <source>
        <strain evidence="2">WasteWater2</strain>
    </source>
</reference>
<dbReference type="GeneID" id="59291194"/>
<feature type="compositionally biased region" description="Acidic residues" evidence="1">
    <location>
        <begin position="48"/>
        <end position="63"/>
    </location>
</feature>
<evidence type="ECO:0000313" key="3">
    <source>
        <dbReference type="Proteomes" id="UP000578531"/>
    </source>
</evidence>